<protein>
    <recommendedName>
        <fullName evidence="3">Endonuclease/exonuclease/phosphatase domain-containing protein</fullName>
    </recommendedName>
</protein>
<organism evidence="1 2">
    <name type="scientific">Stegodyphus mimosarum</name>
    <name type="common">African social velvet spider</name>
    <dbReference type="NCBI Taxonomy" id="407821"/>
    <lineage>
        <taxon>Eukaryota</taxon>
        <taxon>Metazoa</taxon>
        <taxon>Ecdysozoa</taxon>
        <taxon>Arthropoda</taxon>
        <taxon>Chelicerata</taxon>
        <taxon>Arachnida</taxon>
        <taxon>Araneae</taxon>
        <taxon>Araneomorphae</taxon>
        <taxon>Entelegynae</taxon>
        <taxon>Eresoidea</taxon>
        <taxon>Eresidae</taxon>
        <taxon>Stegodyphus</taxon>
    </lineage>
</organism>
<reference evidence="1 2" key="1">
    <citation type="submission" date="2013-11" db="EMBL/GenBank/DDBJ databases">
        <title>Genome sequencing of Stegodyphus mimosarum.</title>
        <authorList>
            <person name="Bechsgaard J."/>
        </authorList>
    </citation>
    <scope>NUCLEOTIDE SEQUENCE [LARGE SCALE GENOMIC DNA]</scope>
</reference>
<gene>
    <name evidence="1" type="ORF">X975_17888</name>
</gene>
<dbReference type="EMBL" id="KK113668">
    <property type="protein sequence ID" value="KFM60747.1"/>
    <property type="molecule type" value="Genomic_DNA"/>
</dbReference>
<dbReference type="InterPro" id="IPR036691">
    <property type="entry name" value="Endo/exonu/phosph_ase_sf"/>
</dbReference>
<feature type="non-terminal residue" evidence="1">
    <location>
        <position position="339"/>
    </location>
</feature>
<dbReference type="OrthoDB" id="6772810at2759"/>
<dbReference type="STRING" id="407821.A0A087T6K8"/>
<dbReference type="AlphaFoldDB" id="A0A087T6K8"/>
<keyword evidence="2" id="KW-1185">Reference proteome</keyword>
<evidence type="ECO:0000313" key="1">
    <source>
        <dbReference type="EMBL" id="KFM60747.1"/>
    </source>
</evidence>
<accession>A0A087T6K8</accession>
<evidence type="ECO:0000313" key="2">
    <source>
        <dbReference type="Proteomes" id="UP000054359"/>
    </source>
</evidence>
<dbReference type="Proteomes" id="UP000054359">
    <property type="component" value="Unassembled WGS sequence"/>
</dbReference>
<proteinExistence type="predicted"/>
<dbReference type="Gene3D" id="3.60.10.10">
    <property type="entry name" value="Endonuclease/exonuclease/phosphatase"/>
    <property type="match status" value="1"/>
</dbReference>
<sequence>MIEDHCLCLLNNGQNTYFHEPTRTFRAVHLTICSPSLLPFSTFSVGNYPYSSDHFPILVSITRDRKNPMSRAPRFILTRADWELFSSLAEITEEMVKNVSIDDAVKECHYSFTDVIIQAATVFIPKTSKKLPKYSKPWWNHECQDTLKQQRKKHPTVSNLIAFEKAKAIARRVRRKSQRDTWVSYVSGIISSMSSKRVWEKVRKDFTKTTLSFLEKDGRVISATKKLRTQLARILLRFLVTATTRWQFFLSTIQFNSPISEPYNVEFTLCELRTVLMRKHRSSSGLDSVNYEMLKHLPWNFPPRVSGSLYVDDLQINCYGADMRCVERQLQIAINGIQK</sequence>
<name>A0A087T6K8_STEMI</name>
<evidence type="ECO:0008006" key="3">
    <source>
        <dbReference type="Google" id="ProtNLM"/>
    </source>
</evidence>